<reference evidence="1" key="1">
    <citation type="submission" date="2022-08" db="EMBL/GenBank/DDBJ databases">
        <authorList>
            <person name="Kallberg Y."/>
            <person name="Tangrot J."/>
            <person name="Rosling A."/>
        </authorList>
    </citation>
    <scope>NUCLEOTIDE SEQUENCE</scope>
    <source>
        <strain evidence="1">Wild A</strain>
    </source>
</reference>
<protein>
    <submittedName>
        <fullName evidence="1">3663_t:CDS:1</fullName>
    </submittedName>
</protein>
<dbReference type="InterPro" id="IPR043822">
    <property type="entry name" value="EsV_1_7_cys"/>
</dbReference>
<dbReference type="Proteomes" id="UP001153678">
    <property type="component" value="Unassembled WGS sequence"/>
</dbReference>
<dbReference type="SMART" id="SM01425">
    <property type="entry name" value="EsV_1_7"/>
    <property type="match status" value="8"/>
</dbReference>
<name>A0A9W4T3P7_9GLOM</name>
<proteinExistence type="predicted"/>
<dbReference type="EMBL" id="CAMKVN010007718">
    <property type="protein sequence ID" value="CAI2191774.1"/>
    <property type="molecule type" value="Genomic_DNA"/>
</dbReference>
<evidence type="ECO:0000313" key="1">
    <source>
        <dbReference type="EMBL" id="CAI2191774.1"/>
    </source>
</evidence>
<dbReference type="OrthoDB" id="2352192at2759"/>
<organism evidence="1 2">
    <name type="scientific">Funneliformis geosporum</name>
    <dbReference type="NCBI Taxonomy" id="1117311"/>
    <lineage>
        <taxon>Eukaryota</taxon>
        <taxon>Fungi</taxon>
        <taxon>Fungi incertae sedis</taxon>
        <taxon>Mucoromycota</taxon>
        <taxon>Glomeromycotina</taxon>
        <taxon>Glomeromycetes</taxon>
        <taxon>Glomerales</taxon>
        <taxon>Glomeraceae</taxon>
        <taxon>Funneliformis</taxon>
    </lineage>
</organism>
<dbReference type="Gene3D" id="6.10.140.110">
    <property type="match status" value="1"/>
</dbReference>
<sequence>MPQRCQQPCCRKGASFGPKDSKTPRYCATHKLVDYVNVKTQCQEDGCYKFSHFGFPGSTATSCVTHMKEGMIPLRVRKCLEPECTTRAVFNVIGSDKGKFCAKHKKPEMIDIQTKLCKYPGCQKKALFAVVGSSRTFCGQHKQAGMINIASRKCAHSDCYTRPYFNVPGKTQGQYCARHKTADMVNVVNRRCEKAGCMTIPTFNLFGEKSARFCEAHRNPGMVNVVGPKCNNISCQKRALYGIPGYKMSRCFTHKDKGMIVQSSRLCMISDCKKPATHGISNPTSCEEHSTDDMLDLVQKTCSNCGLPNILLQDNKCAECSTYAEVKVRVRLAKQFRVKYILDENNIVYEAYDSIVGDEGCSKKRPDFVIDAGTHKVILEVDEYQHKKGEYNCEVKRMWVIAQALGIPTLFIRYNPDSYKTSNGITRDSNDKERKQELLTCLRDAIKSPPAEESQFLRVIYLFYDEYDSTKYKITTIPEVWFKNEIHA</sequence>
<dbReference type="AlphaFoldDB" id="A0A9W4T3P7"/>
<comment type="caution">
    <text evidence="1">The sequence shown here is derived from an EMBL/GenBank/DDBJ whole genome shotgun (WGS) entry which is preliminary data.</text>
</comment>
<keyword evidence="2" id="KW-1185">Reference proteome</keyword>
<gene>
    <name evidence="1" type="ORF">FWILDA_LOCUS15240</name>
</gene>
<dbReference type="Pfam" id="PF19114">
    <property type="entry name" value="EsV_1_7_cys"/>
    <property type="match status" value="8"/>
</dbReference>
<accession>A0A9W4T3P7</accession>
<evidence type="ECO:0000313" key="2">
    <source>
        <dbReference type="Proteomes" id="UP001153678"/>
    </source>
</evidence>